<proteinExistence type="predicted"/>
<reference evidence="1 2" key="1">
    <citation type="submission" date="2019-02" db="EMBL/GenBank/DDBJ databases">
        <title>Deep-cultivation of Planctomycetes and their phenomic and genomic characterization uncovers novel biology.</title>
        <authorList>
            <person name="Wiegand S."/>
            <person name="Jogler M."/>
            <person name="Boedeker C."/>
            <person name="Pinto D."/>
            <person name="Vollmers J."/>
            <person name="Rivas-Marin E."/>
            <person name="Kohn T."/>
            <person name="Peeters S.H."/>
            <person name="Heuer A."/>
            <person name="Rast P."/>
            <person name="Oberbeckmann S."/>
            <person name="Bunk B."/>
            <person name="Jeske O."/>
            <person name="Meyerdierks A."/>
            <person name="Storesund J.E."/>
            <person name="Kallscheuer N."/>
            <person name="Luecker S."/>
            <person name="Lage O.M."/>
            <person name="Pohl T."/>
            <person name="Merkel B.J."/>
            <person name="Hornburger P."/>
            <person name="Mueller R.-W."/>
            <person name="Bruemmer F."/>
            <person name="Labrenz M."/>
            <person name="Spormann A.M."/>
            <person name="Op den Camp H."/>
            <person name="Overmann J."/>
            <person name="Amann R."/>
            <person name="Jetten M.S.M."/>
            <person name="Mascher T."/>
            <person name="Medema M.H."/>
            <person name="Devos D.P."/>
            <person name="Kaster A.-K."/>
            <person name="Ovreas L."/>
            <person name="Rohde M."/>
            <person name="Galperin M.Y."/>
            <person name="Jogler C."/>
        </authorList>
    </citation>
    <scope>NUCLEOTIDE SEQUENCE [LARGE SCALE GENOMIC DNA]</scope>
    <source>
        <strain evidence="1 2">Poly30</strain>
    </source>
</reference>
<evidence type="ECO:0000313" key="2">
    <source>
        <dbReference type="Proteomes" id="UP000320390"/>
    </source>
</evidence>
<name>A0A518EYP4_9BACT</name>
<gene>
    <name evidence="1" type="ORF">Poly30_47600</name>
</gene>
<sequence length="180" mass="19809">MEPTAPPGLHPLDCELGGSARRAQRIRHIVRCLTPHEEEPTLQVLRMFGHRLTVTEDGRALRLNASYSEKGLGKLKRSDKSIAFHSPLHWERPSFALNAELTSAVSAARQNRLAHRVILVAARCGEDAVARSGSMGRLSGCSAPGSKRASDFTETAFCEEPGPRLQCYPFRHSAPDIFPK</sequence>
<evidence type="ECO:0000313" key="1">
    <source>
        <dbReference type="EMBL" id="QDV09203.1"/>
    </source>
</evidence>
<accession>A0A518EYP4</accession>
<keyword evidence="2" id="KW-1185">Reference proteome</keyword>
<organism evidence="1 2">
    <name type="scientific">Saltatorellus ferox</name>
    <dbReference type="NCBI Taxonomy" id="2528018"/>
    <lineage>
        <taxon>Bacteria</taxon>
        <taxon>Pseudomonadati</taxon>
        <taxon>Planctomycetota</taxon>
        <taxon>Planctomycetia</taxon>
        <taxon>Planctomycetia incertae sedis</taxon>
        <taxon>Saltatorellus</taxon>
    </lineage>
</organism>
<protein>
    <submittedName>
        <fullName evidence="1">Uncharacterized protein</fullName>
    </submittedName>
</protein>
<dbReference type="EMBL" id="CP036434">
    <property type="protein sequence ID" value="QDV09203.1"/>
    <property type="molecule type" value="Genomic_DNA"/>
</dbReference>
<dbReference type="Proteomes" id="UP000320390">
    <property type="component" value="Chromosome"/>
</dbReference>
<dbReference type="AlphaFoldDB" id="A0A518EYP4"/>